<dbReference type="GO" id="GO:0042026">
    <property type="term" value="P:protein refolding"/>
    <property type="evidence" value="ECO:0007669"/>
    <property type="project" value="UniProtKB-ARBA"/>
</dbReference>
<dbReference type="EMBL" id="FRFE01000002">
    <property type="protein sequence ID" value="SHO43796.1"/>
    <property type="molecule type" value="Genomic_DNA"/>
</dbReference>
<dbReference type="PROSITE" id="PS50059">
    <property type="entry name" value="FKBP_PPIASE"/>
    <property type="match status" value="1"/>
</dbReference>
<dbReference type="Pfam" id="PF00254">
    <property type="entry name" value="FKBP_C"/>
    <property type="match status" value="1"/>
</dbReference>
<evidence type="ECO:0000256" key="9">
    <source>
        <dbReference type="PROSITE-ProRule" id="PRU00277"/>
    </source>
</evidence>
<keyword evidence="5 9" id="KW-0697">Rotamase</keyword>
<name>A0A1M7XXW4_9BACT</name>
<evidence type="ECO:0000256" key="6">
    <source>
        <dbReference type="ARBA" id="ARBA00023186"/>
    </source>
</evidence>
<protein>
    <recommendedName>
        <fullName evidence="10">Peptidyl-prolyl cis-trans isomerase</fullName>
        <ecNumber evidence="10">5.2.1.8</ecNumber>
    </recommendedName>
</protein>
<evidence type="ECO:0000256" key="5">
    <source>
        <dbReference type="ARBA" id="ARBA00023110"/>
    </source>
</evidence>
<evidence type="ECO:0000256" key="3">
    <source>
        <dbReference type="ARBA" id="ARBA00006577"/>
    </source>
</evidence>
<dbReference type="PANTHER" id="PTHR47861:SF3">
    <property type="entry name" value="FKBP-TYPE PEPTIDYL-PROLYL CIS-TRANS ISOMERASE SLYD"/>
    <property type="match status" value="1"/>
</dbReference>
<evidence type="ECO:0000256" key="2">
    <source>
        <dbReference type="ARBA" id="ARBA00004496"/>
    </source>
</evidence>
<dbReference type="Gene3D" id="3.10.50.40">
    <property type="match status" value="1"/>
</dbReference>
<evidence type="ECO:0000256" key="7">
    <source>
        <dbReference type="ARBA" id="ARBA00023235"/>
    </source>
</evidence>
<dbReference type="SUPFAM" id="SSF54534">
    <property type="entry name" value="FKBP-like"/>
    <property type="match status" value="1"/>
</dbReference>
<dbReference type="EC" id="5.2.1.8" evidence="10"/>
<dbReference type="InterPro" id="IPR046357">
    <property type="entry name" value="PPIase_dom_sf"/>
</dbReference>
<dbReference type="InterPro" id="IPR001179">
    <property type="entry name" value="PPIase_FKBP_dom"/>
</dbReference>
<proteinExistence type="inferred from homology"/>
<keyword evidence="6" id="KW-0143">Chaperone</keyword>
<comment type="catalytic activity">
    <reaction evidence="1 9 10">
        <text>[protein]-peptidylproline (omega=180) = [protein]-peptidylproline (omega=0)</text>
        <dbReference type="Rhea" id="RHEA:16237"/>
        <dbReference type="Rhea" id="RHEA-COMP:10747"/>
        <dbReference type="Rhea" id="RHEA-COMP:10748"/>
        <dbReference type="ChEBI" id="CHEBI:83833"/>
        <dbReference type="ChEBI" id="CHEBI:83834"/>
        <dbReference type="EC" id="5.2.1.8"/>
    </reaction>
</comment>
<dbReference type="Proteomes" id="UP000184603">
    <property type="component" value="Unassembled WGS sequence"/>
</dbReference>
<dbReference type="STRING" id="1121416.SAMN02745220_00518"/>
<comment type="function">
    <text evidence="8">Also involved in hydrogenase metallocenter assembly, probably by participating in the nickel insertion step. This function in hydrogenase biosynthesis requires chaperone activity and the presence of the metal-binding domain, but not PPIase activity.</text>
</comment>
<dbReference type="PANTHER" id="PTHR47861">
    <property type="entry name" value="FKBP-TYPE PEPTIDYL-PROLYL CIS-TRANS ISOMERASE SLYD"/>
    <property type="match status" value="1"/>
</dbReference>
<dbReference type="AlphaFoldDB" id="A0A1M7XXW4"/>
<accession>A0A1M7XXW4</accession>
<keyword evidence="13" id="KW-1185">Reference proteome</keyword>
<comment type="similarity">
    <text evidence="3 10">Belongs to the FKBP-type PPIase family.</text>
</comment>
<dbReference type="GO" id="GO:0003755">
    <property type="term" value="F:peptidyl-prolyl cis-trans isomerase activity"/>
    <property type="evidence" value="ECO:0007669"/>
    <property type="project" value="UniProtKB-UniRule"/>
</dbReference>
<evidence type="ECO:0000313" key="12">
    <source>
        <dbReference type="EMBL" id="SHO43796.1"/>
    </source>
</evidence>
<sequence>MESHMTTENVIAERGKSVTIRYTIILEDGTRIREGATKPLTFKIGGRKILPALEEGVVGMRVNEVKQIPVSSEQGYGRYKEELVIKVDRKMFPDDIKIVPGRTVQYQNRDGERANFVVQVVENDKVVLDGNHPLAGQNLVYEVELVSL</sequence>
<reference evidence="12 13" key="1">
    <citation type="submission" date="2016-12" db="EMBL/GenBank/DDBJ databases">
        <authorList>
            <person name="Song W.-J."/>
            <person name="Kurnit D.M."/>
        </authorList>
    </citation>
    <scope>NUCLEOTIDE SEQUENCE [LARGE SCALE GENOMIC DNA]</scope>
    <source>
        <strain evidence="12 13">DSM 18488</strain>
    </source>
</reference>
<evidence type="ECO:0000256" key="1">
    <source>
        <dbReference type="ARBA" id="ARBA00000971"/>
    </source>
</evidence>
<feature type="domain" description="PPIase FKBP-type" evidence="11">
    <location>
        <begin position="15"/>
        <end position="99"/>
    </location>
</feature>
<evidence type="ECO:0000256" key="4">
    <source>
        <dbReference type="ARBA" id="ARBA00022490"/>
    </source>
</evidence>
<keyword evidence="7 9" id="KW-0413">Isomerase</keyword>
<organism evidence="12 13">
    <name type="scientific">Desulfopila aestuarii DSM 18488</name>
    <dbReference type="NCBI Taxonomy" id="1121416"/>
    <lineage>
        <taxon>Bacteria</taxon>
        <taxon>Pseudomonadati</taxon>
        <taxon>Thermodesulfobacteriota</taxon>
        <taxon>Desulfobulbia</taxon>
        <taxon>Desulfobulbales</taxon>
        <taxon>Desulfocapsaceae</taxon>
        <taxon>Desulfopila</taxon>
    </lineage>
</organism>
<gene>
    <name evidence="12" type="ORF">SAMN02745220_00518</name>
</gene>
<dbReference type="GO" id="GO:0005737">
    <property type="term" value="C:cytoplasm"/>
    <property type="evidence" value="ECO:0007669"/>
    <property type="project" value="UniProtKB-SubCell"/>
</dbReference>
<comment type="subcellular location">
    <subcellularLocation>
        <location evidence="2">Cytoplasm</location>
    </subcellularLocation>
</comment>
<evidence type="ECO:0000256" key="8">
    <source>
        <dbReference type="ARBA" id="ARBA00037071"/>
    </source>
</evidence>
<keyword evidence="4" id="KW-0963">Cytoplasm</keyword>
<evidence type="ECO:0000313" key="13">
    <source>
        <dbReference type="Proteomes" id="UP000184603"/>
    </source>
</evidence>
<evidence type="ECO:0000256" key="10">
    <source>
        <dbReference type="RuleBase" id="RU003915"/>
    </source>
</evidence>
<evidence type="ECO:0000259" key="11">
    <source>
        <dbReference type="PROSITE" id="PS50059"/>
    </source>
</evidence>